<evidence type="ECO:0000256" key="1">
    <source>
        <dbReference type="SAM" id="MobiDB-lite"/>
    </source>
</evidence>
<dbReference type="STRING" id="4540.A0A3L6PNB7"/>
<dbReference type="Proteomes" id="UP000275267">
    <property type="component" value="Unassembled WGS sequence"/>
</dbReference>
<sequence>MPPRCRRPRCYSDGGSRALPPSPILSLPLSSWWRLLPAVLVASPAAGSSEALAGSGPGAVRTCNCEEKNPGKLVIMKMCNGCNEPGHGLRYTDNGGGGGESFDLHTCCALTEDTLVHPLFPNLTFKFLKEPPPPVEDTRCDACGEYAHGFVYHCFEEDLDPHPCCATLKESTPGRPRLRPPPEDVTVVRPMRRPPPQVLGVPLQAR</sequence>
<dbReference type="InterPro" id="IPR046349">
    <property type="entry name" value="C1-like_sf"/>
</dbReference>
<dbReference type="PANTHER" id="PTHR46477">
    <property type="entry name" value="CYSTEINE/HISTIDINE-RICH C1 DOMAIN FAMILY PROTEIN"/>
    <property type="match status" value="1"/>
</dbReference>
<dbReference type="PANTHER" id="PTHR46477:SF8">
    <property type="entry name" value="OS08G0257100 PROTEIN"/>
    <property type="match status" value="1"/>
</dbReference>
<proteinExistence type="predicted"/>
<comment type="caution">
    <text evidence="2">The sequence shown here is derived from an EMBL/GenBank/DDBJ whole genome shotgun (WGS) entry which is preliminary data.</text>
</comment>
<accession>A0A3L6PNB7</accession>
<dbReference type="AlphaFoldDB" id="A0A3L6PNB7"/>
<keyword evidence="3" id="KW-1185">Reference proteome</keyword>
<name>A0A3L6PNB7_PANMI</name>
<evidence type="ECO:0008006" key="4">
    <source>
        <dbReference type="Google" id="ProtNLM"/>
    </source>
</evidence>
<dbReference type="SUPFAM" id="SSF57889">
    <property type="entry name" value="Cysteine-rich domain"/>
    <property type="match status" value="1"/>
</dbReference>
<dbReference type="EMBL" id="PQIB02000016">
    <property type="protein sequence ID" value="RLM60247.1"/>
    <property type="molecule type" value="Genomic_DNA"/>
</dbReference>
<evidence type="ECO:0000313" key="3">
    <source>
        <dbReference type="Proteomes" id="UP000275267"/>
    </source>
</evidence>
<protein>
    <recommendedName>
        <fullName evidence="4">DC1 domain-containing protein</fullName>
    </recommendedName>
</protein>
<evidence type="ECO:0000313" key="2">
    <source>
        <dbReference type="EMBL" id="RLM60247.1"/>
    </source>
</evidence>
<organism evidence="2 3">
    <name type="scientific">Panicum miliaceum</name>
    <name type="common">Proso millet</name>
    <name type="synonym">Broomcorn millet</name>
    <dbReference type="NCBI Taxonomy" id="4540"/>
    <lineage>
        <taxon>Eukaryota</taxon>
        <taxon>Viridiplantae</taxon>
        <taxon>Streptophyta</taxon>
        <taxon>Embryophyta</taxon>
        <taxon>Tracheophyta</taxon>
        <taxon>Spermatophyta</taxon>
        <taxon>Magnoliopsida</taxon>
        <taxon>Liliopsida</taxon>
        <taxon>Poales</taxon>
        <taxon>Poaceae</taxon>
        <taxon>PACMAD clade</taxon>
        <taxon>Panicoideae</taxon>
        <taxon>Panicodae</taxon>
        <taxon>Paniceae</taxon>
        <taxon>Panicinae</taxon>
        <taxon>Panicum</taxon>
        <taxon>Panicum sect. Panicum</taxon>
    </lineage>
</organism>
<gene>
    <name evidence="2" type="ORF">C2845_PM14G10830</name>
</gene>
<reference evidence="3" key="1">
    <citation type="journal article" date="2019" name="Nat. Commun.">
        <title>The genome of broomcorn millet.</title>
        <authorList>
            <person name="Zou C."/>
            <person name="Miki D."/>
            <person name="Li D."/>
            <person name="Tang Q."/>
            <person name="Xiao L."/>
            <person name="Rajput S."/>
            <person name="Deng P."/>
            <person name="Jia W."/>
            <person name="Huang R."/>
            <person name="Zhang M."/>
            <person name="Sun Y."/>
            <person name="Hu J."/>
            <person name="Fu X."/>
            <person name="Schnable P.S."/>
            <person name="Li F."/>
            <person name="Zhang H."/>
            <person name="Feng B."/>
            <person name="Zhu X."/>
            <person name="Liu R."/>
            <person name="Schnable J.C."/>
            <person name="Zhu J.-K."/>
            <person name="Zhang H."/>
        </authorList>
    </citation>
    <scope>NUCLEOTIDE SEQUENCE [LARGE SCALE GENOMIC DNA]</scope>
</reference>
<feature type="region of interest" description="Disordered" evidence="1">
    <location>
        <begin position="171"/>
        <end position="206"/>
    </location>
</feature>